<comment type="caution">
    <text evidence="2">The sequence shown here is derived from an EMBL/GenBank/DDBJ whole genome shotgun (WGS) entry which is preliminary data.</text>
</comment>
<evidence type="ECO:0000313" key="3">
    <source>
        <dbReference type="Proteomes" id="UP001152888"/>
    </source>
</evidence>
<proteinExistence type="predicted"/>
<dbReference type="Proteomes" id="UP001152888">
    <property type="component" value="Unassembled WGS sequence"/>
</dbReference>
<name>A0A9P0M6Y5_ACAOB</name>
<feature type="compositionally biased region" description="Polar residues" evidence="1">
    <location>
        <begin position="1"/>
        <end position="28"/>
    </location>
</feature>
<feature type="region of interest" description="Disordered" evidence="1">
    <location>
        <begin position="1"/>
        <end position="44"/>
    </location>
</feature>
<sequence length="91" mass="9998">MEKTRSSATSVWRSPQASQSNPSQFSTRNGRRVKEKGDGNQQCHVVDTSDYIHTLYYGKSGSGESHTRAATDPFAVTAALEMLYQGKINSV</sequence>
<evidence type="ECO:0000313" key="2">
    <source>
        <dbReference type="EMBL" id="CAH2008541.1"/>
    </source>
</evidence>
<dbReference type="OrthoDB" id="5920073at2759"/>
<keyword evidence="3" id="KW-1185">Reference proteome</keyword>
<dbReference type="AlphaFoldDB" id="A0A9P0M6Y5"/>
<organism evidence="2 3">
    <name type="scientific">Acanthoscelides obtectus</name>
    <name type="common">Bean weevil</name>
    <name type="synonym">Bruchus obtectus</name>
    <dbReference type="NCBI Taxonomy" id="200917"/>
    <lineage>
        <taxon>Eukaryota</taxon>
        <taxon>Metazoa</taxon>
        <taxon>Ecdysozoa</taxon>
        <taxon>Arthropoda</taxon>
        <taxon>Hexapoda</taxon>
        <taxon>Insecta</taxon>
        <taxon>Pterygota</taxon>
        <taxon>Neoptera</taxon>
        <taxon>Endopterygota</taxon>
        <taxon>Coleoptera</taxon>
        <taxon>Polyphaga</taxon>
        <taxon>Cucujiformia</taxon>
        <taxon>Chrysomeloidea</taxon>
        <taxon>Chrysomelidae</taxon>
        <taxon>Bruchinae</taxon>
        <taxon>Bruchini</taxon>
        <taxon>Acanthoscelides</taxon>
    </lineage>
</organism>
<dbReference type="EMBL" id="CAKOFQ010007816">
    <property type="protein sequence ID" value="CAH2008541.1"/>
    <property type="molecule type" value="Genomic_DNA"/>
</dbReference>
<protein>
    <submittedName>
        <fullName evidence="2">Uncharacterized protein</fullName>
    </submittedName>
</protein>
<evidence type="ECO:0000256" key="1">
    <source>
        <dbReference type="SAM" id="MobiDB-lite"/>
    </source>
</evidence>
<accession>A0A9P0M6Y5</accession>
<reference evidence="2" key="1">
    <citation type="submission" date="2022-03" db="EMBL/GenBank/DDBJ databases">
        <authorList>
            <person name="Sayadi A."/>
        </authorList>
    </citation>
    <scope>NUCLEOTIDE SEQUENCE</scope>
</reference>
<gene>
    <name evidence="2" type="ORF">ACAOBT_LOCUS30304</name>
</gene>